<keyword evidence="6 11" id="KW-0378">Hydrolase</keyword>
<keyword evidence="3" id="KW-0813">Transport</keyword>
<dbReference type="Pfam" id="PF03416">
    <property type="entry name" value="Peptidase_C54"/>
    <property type="match status" value="1"/>
</dbReference>
<accession>A0A9P4MA61</accession>
<evidence type="ECO:0000256" key="9">
    <source>
        <dbReference type="ARBA" id="ARBA00023006"/>
    </source>
</evidence>
<keyword evidence="8" id="KW-0653">Protein transport</keyword>
<evidence type="ECO:0000256" key="1">
    <source>
        <dbReference type="ARBA" id="ARBA00004329"/>
    </source>
</evidence>
<feature type="compositionally biased region" description="Polar residues" evidence="12">
    <location>
        <begin position="43"/>
        <end position="58"/>
    </location>
</feature>
<feature type="compositionally biased region" description="Low complexity" evidence="12">
    <location>
        <begin position="59"/>
        <end position="71"/>
    </location>
</feature>
<keyword evidence="9" id="KW-0072">Autophagy</keyword>
<dbReference type="GO" id="GO:0004197">
    <property type="term" value="F:cysteine-type endopeptidase activity"/>
    <property type="evidence" value="ECO:0007669"/>
    <property type="project" value="TreeGrafter"/>
</dbReference>
<dbReference type="OrthoDB" id="2960936at2759"/>
<feature type="region of interest" description="Disordered" evidence="12">
    <location>
        <begin position="17"/>
        <end position="112"/>
    </location>
</feature>
<dbReference type="GO" id="GO:0005634">
    <property type="term" value="C:nucleus"/>
    <property type="evidence" value="ECO:0007669"/>
    <property type="project" value="UniProtKB-SubCell"/>
</dbReference>
<keyword evidence="15" id="KW-1185">Reference proteome</keyword>
<keyword evidence="5 11" id="KW-0645">Protease</keyword>
<dbReference type="GO" id="GO:0000045">
    <property type="term" value="P:autophagosome assembly"/>
    <property type="evidence" value="ECO:0007669"/>
    <property type="project" value="TreeGrafter"/>
</dbReference>
<dbReference type="GO" id="GO:0000423">
    <property type="term" value="P:mitophagy"/>
    <property type="evidence" value="ECO:0007669"/>
    <property type="project" value="TreeGrafter"/>
</dbReference>
<dbReference type="AlphaFoldDB" id="A0A9P4MA61"/>
<reference evidence="14" key="1">
    <citation type="journal article" date="2020" name="Stud. Mycol.">
        <title>101 Dothideomycetes genomes: a test case for predicting lifestyles and emergence of pathogens.</title>
        <authorList>
            <person name="Haridas S."/>
            <person name="Albert R."/>
            <person name="Binder M."/>
            <person name="Bloem J."/>
            <person name="Labutti K."/>
            <person name="Salamov A."/>
            <person name="Andreopoulos B."/>
            <person name="Baker S."/>
            <person name="Barry K."/>
            <person name="Bills G."/>
            <person name="Bluhm B."/>
            <person name="Cannon C."/>
            <person name="Castanera R."/>
            <person name="Culley D."/>
            <person name="Daum C."/>
            <person name="Ezra D."/>
            <person name="Gonzalez J."/>
            <person name="Henrissat B."/>
            <person name="Kuo A."/>
            <person name="Liang C."/>
            <person name="Lipzen A."/>
            <person name="Lutzoni F."/>
            <person name="Magnuson J."/>
            <person name="Mondo S."/>
            <person name="Nolan M."/>
            <person name="Ohm R."/>
            <person name="Pangilinan J."/>
            <person name="Park H.-J."/>
            <person name="Ramirez L."/>
            <person name="Alfaro M."/>
            <person name="Sun H."/>
            <person name="Tritt A."/>
            <person name="Yoshinaga Y."/>
            <person name="Zwiers L.-H."/>
            <person name="Turgeon B."/>
            <person name="Goodwin S."/>
            <person name="Spatafora J."/>
            <person name="Crous P."/>
            <person name="Grigoriev I."/>
        </authorList>
    </citation>
    <scope>NUCLEOTIDE SEQUENCE</scope>
    <source>
        <strain evidence="14">CBS 133067</strain>
    </source>
</reference>
<comment type="caution">
    <text evidence="14">The sequence shown here is derived from an EMBL/GenBank/DDBJ whole genome shotgun (WGS) entry which is preliminary data.</text>
</comment>
<dbReference type="GO" id="GO:0035973">
    <property type="term" value="P:aggrephagy"/>
    <property type="evidence" value="ECO:0007669"/>
    <property type="project" value="TreeGrafter"/>
</dbReference>
<evidence type="ECO:0000313" key="15">
    <source>
        <dbReference type="Proteomes" id="UP000799772"/>
    </source>
</evidence>
<evidence type="ECO:0000256" key="6">
    <source>
        <dbReference type="ARBA" id="ARBA00022801"/>
    </source>
</evidence>
<comment type="subcellular location">
    <subcellularLocation>
        <location evidence="11">Nucleus</location>
    </subcellularLocation>
    <subcellularLocation>
        <location evidence="11">Cytoplasm</location>
    </subcellularLocation>
    <subcellularLocation>
        <location evidence="1">Preautophagosomal structure</location>
    </subcellularLocation>
</comment>
<dbReference type="GO" id="GO:0000407">
    <property type="term" value="C:phagophore assembly site"/>
    <property type="evidence" value="ECO:0007669"/>
    <property type="project" value="UniProtKB-SubCell"/>
</dbReference>
<evidence type="ECO:0000256" key="4">
    <source>
        <dbReference type="ARBA" id="ARBA00022490"/>
    </source>
</evidence>
<feature type="domain" description="Peptidase C54 catalytic" evidence="13">
    <location>
        <begin position="112"/>
        <end position="400"/>
    </location>
</feature>
<evidence type="ECO:0000313" key="14">
    <source>
        <dbReference type="EMBL" id="KAF2100062.1"/>
    </source>
</evidence>
<evidence type="ECO:0000256" key="3">
    <source>
        <dbReference type="ARBA" id="ARBA00022448"/>
    </source>
</evidence>
<keyword evidence="11" id="KW-0539">Nucleus</keyword>
<dbReference type="SUPFAM" id="SSF54001">
    <property type="entry name" value="Cysteine proteinases"/>
    <property type="match status" value="1"/>
</dbReference>
<dbReference type="EC" id="3.4.22.-" evidence="11"/>
<dbReference type="PANTHER" id="PTHR22624">
    <property type="entry name" value="CYSTEINE PROTEASE ATG4"/>
    <property type="match status" value="1"/>
</dbReference>
<gene>
    <name evidence="14" type="ORF">NA57DRAFT_37736</name>
</gene>
<keyword evidence="4 11" id="KW-0963">Cytoplasm</keyword>
<evidence type="ECO:0000256" key="12">
    <source>
        <dbReference type="SAM" id="MobiDB-lite"/>
    </source>
</evidence>
<dbReference type="Proteomes" id="UP000799772">
    <property type="component" value="Unassembled WGS sequence"/>
</dbReference>
<feature type="compositionally biased region" description="Polar residues" evidence="12">
    <location>
        <begin position="72"/>
        <end position="84"/>
    </location>
</feature>
<dbReference type="EMBL" id="ML978125">
    <property type="protein sequence ID" value="KAF2100062.1"/>
    <property type="molecule type" value="Genomic_DNA"/>
</dbReference>
<evidence type="ECO:0000256" key="8">
    <source>
        <dbReference type="ARBA" id="ARBA00022927"/>
    </source>
</evidence>
<dbReference type="InterPro" id="IPR046792">
    <property type="entry name" value="Peptidase_C54_cat"/>
</dbReference>
<evidence type="ECO:0000256" key="7">
    <source>
        <dbReference type="ARBA" id="ARBA00022807"/>
    </source>
</evidence>
<evidence type="ECO:0000259" key="13">
    <source>
        <dbReference type="Pfam" id="PF03416"/>
    </source>
</evidence>
<protein>
    <recommendedName>
        <fullName evidence="11">Cysteine protease</fullName>
        <ecNumber evidence="11">3.4.22.-</ecNumber>
    </recommendedName>
</protein>
<evidence type="ECO:0000256" key="5">
    <source>
        <dbReference type="ARBA" id="ARBA00022670"/>
    </source>
</evidence>
<keyword evidence="7" id="KW-0788">Thiol protease</keyword>
<comment type="function">
    <text evidence="11">Required for selective autophagic degradation of the nucleus (nucleophagy) as well as for mitophagy which contributes to regulate mitochondrial quantity and quality by eliminating the mitochondria to a basal level to fulfill cellular energy requirements and preventing excess ROS production.</text>
</comment>
<dbReference type="GO" id="GO:0034727">
    <property type="term" value="P:piecemeal microautophagy of the nucleus"/>
    <property type="evidence" value="ECO:0007669"/>
    <property type="project" value="TreeGrafter"/>
</dbReference>
<organism evidence="14 15">
    <name type="scientific">Rhizodiscina lignyota</name>
    <dbReference type="NCBI Taxonomy" id="1504668"/>
    <lineage>
        <taxon>Eukaryota</taxon>
        <taxon>Fungi</taxon>
        <taxon>Dikarya</taxon>
        <taxon>Ascomycota</taxon>
        <taxon>Pezizomycotina</taxon>
        <taxon>Dothideomycetes</taxon>
        <taxon>Pleosporomycetidae</taxon>
        <taxon>Aulographales</taxon>
        <taxon>Rhizodiscinaceae</taxon>
        <taxon>Rhizodiscina</taxon>
    </lineage>
</organism>
<dbReference type="GO" id="GO:0015031">
    <property type="term" value="P:protein transport"/>
    <property type="evidence" value="ECO:0007669"/>
    <property type="project" value="UniProtKB-KW"/>
</dbReference>
<comment type="catalytic activity">
    <reaction evidence="10">
        <text>[protein]-C-terminal L-amino acid-glycyl-phosphatidylethanolamide + H2O = [protein]-C-terminal L-amino acid-glycine + a 1,2-diacyl-sn-glycero-3-phosphoethanolamine</text>
        <dbReference type="Rhea" id="RHEA:67548"/>
        <dbReference type="Rhea" id="RHEA-COMP:17323"/>
        <dbReference type="Rhea" id="RHEA-COMP:17324"/>
        <dbReference type="ChEBI" id="CHEBI:15377"/>
        <dbReference type="ChEBI" id="CHEBI:64612"/>
        <dbReference type="ChEBI" id="CHEBI:172940"/>
        <dbReference type="ChEBI" id="CHEBI:172941"/>
    </reaction>
    <physiologicalReaction direction="left-to-right" evidence="10">
        <dbReference type="Rhea" id="RHEA:67549"/>
    </physiologicalReaction>
</comment>
<sequence length="447" mass="49355">MSNVDIGRFSKKVVQLFWDPPPRNEPSDGPIWLLGNKYDCSPQAPSSSRRQTSPSGTDASSPPALSVSQSSETSTAPTDLSSVTEDPDLKEYDQVTQSESEPESDEDKGWPASFLDDFESRIWMTYRSNFAPIPRSQDPKANAAMSFAVRLRTLADKDGFTSDAGWGCMIRSGQAVLANAVFSVKLGREWRRGAKQDEERKLLSLFADDPSAPFSIHRFVEYGATACGKHPGEWFGPSAASRSIKALANGYPDAGMKVYVTGDGSAVYEDSFMRIAKSENGQFTPTLILVGTRLGIDRVNPVYWEGLKASLQMPQSIGIAGGRPSSSHYFVGTQGSYLFYLDPHYTRPALPMHSSPSDYSDEDIASCHLRRLRRIHLDEMDPSMLIAFLIRDENDWRAWRAGVAQVQGKSIVHVTDMEPSVHGLGEVRASAVDEVETFDDDEETDKE</sequence>
<evidence type="ECO:0000256" key="2">
    <source>
        <dbReference type="ARBA" id="ARBA00010958"/>
    </source>
</evidence>
<proteinExistence type="inferred from homology"/>
<dbReference type="GO" id="GO:0016485">
    <property type="term" value="P:protein processing"/>
    <property type="evidence" value="ECO:0007669"/>
    <property type="project" value="TreeGrafter"/>
</dbReference>
<dbReference type="InterPro" id="IPR038765">
    <property type="entry name" value="Papain-like_cys_pep_sf"/>
</dbReference>
<dbReference type="InterPro" id="IPR005078">
    <property type="entry name" value="Peptidase_C54"/>
</dbReference>
<evidence type="ECO:0000256" key="10">
    <source>
        <dbReference type="ARBA" id="ARBA00029362"/>
    </source>
</evidence>
<name>A0A9P4MA61_9PEZI</name>
<comment type="similarity">
    <text evidence="2 11">Belongs to the peptidase C54 family.</text>
</comment>
<evidence type="ECO:0000256" key="11">
    <source>
        <dbReference type="RuleBase" id="RU363115"/>
    </source>
</evidence>
<dbReference type="GO" id="GO:0019786">
    <property type="term" value="F:protein-phosphatidylethanolamide deconjugating activity"/>
    <property type="evidence" value="ECO:0007669"/>
    <property type="project" value="InterPro"/>
</dbReference>
<dbReference type="PANTHER" id="PTHR22624:SF49">
    <property type="entry name" value="CYSTEINE PROTEASE"/>
    <property type="match status" value="1"/>
</dbReference>